<proteinExistence type="predicted"/>
<name>A0AAV2DYV7_9ROSI</name>
<accession>A0AAV2DYV7</accession>
<feature type="compositionally biased region" description="Acidic residues" evidence="1">
    <location>
        <begin position="319"/>
        <end position="331"/>
    </location>
</feature>
<evidence type="ECO:0000313" key="3">
    <source>
        <dbReference type="Proteomes" id="UP001497516"/>
    </source>
</evidence>
<dbReference type="Proteomes" id="UP001497516">
    <property type="component" value="Chromosome 3"/>
</dbReference>
<evidence type="ECO:0000256" key="1">
    <source>
        <dbReference type="SAM" id="MobiDB-lite"/>
    </source>
</evidence>
<protein>
    <submittedName>
        <fullName evidence="2">Uncharacterized protein</fullName>
    </submittedName>
</protein>
<sequence length="331" mass="37878">MEQQRFSYYPEAVRMFYASLRRDNNPRSAFFSSTVYGFSHTVTVELLSHALNLSTEGRGLMSENDFYLYLFNLRDAIAHITSDKSNDSDSTLLIHLPDELKVLHFYITRLFLPRTVNQSIVTPLNLWIQSNAVSNRKLSLPHLMFHHIITYSDTNNAGYLPYGPQITSYLRCLGVDLDDKVHLVNVLDTLRAQHVLRRIDASVGVRIPRIDQGGVASAARKSNRNAKDLTLQNRTMTISKDKGKRKLEAWIKGEKLKSQGKSIHPKVSTQINPLPKTAWKSIKIRERIAESTPRELEEEPEESEEELEEAMGDNFSEGDISDYESDPEYDF</sequence>
<evidence type="ECO:0000313" key="2">
    <source>
        <dbReference type="EMBL" id="CAL1378652.1"/>
    </source>
</evidence>
<dbReference type="EMBL" id="OZ034816">
    <property type="protein sequence ID" value="CAL1378652.1"/>
    <property type="molecule type" value="Genomic_DNA"/>
</dbReference>
<reference evidence="2 3" key="1">
    <citation type="submission" date="2024-04" db="EMBL/GenBank/DDBJ databases">
        <authorList>
            <person name="Fracassetti M."/>
        </authorList>
    </citation>
    <scope>NUCLEOTIDE SEQUENCE [LARGE SCALE GENOMIC DNA]</scope>
</reference>
<gene>
    <name evidence="2" type="ORF">LTRI10_LOCUS20220</name>
</gene>
<feature type="region of interest" description="Disordered" evidence="1">
    <location>
        <begin position="289"/>
        <end position="331"/>
    </location>
</feature>
<keyword evidence="3" id="KW-1185">Reference proteome</keyword>
<feature type="compositionally biased region" description="Acidic residues" evidence="1">
    <location>
        <begin position="296"/>
        <end position="311"/>
    </location>
</feature>
<organism evidence="2 3">
    <name type="scientific">Linum trigynum</name>
    <dbReference type="NCBI Taxonomy" id="586398"/>
    <lineage>
        <taxon>Eukaryota</taxon>
        <taxon>Viridiplantae</taxon>
        <taxon>Streptophyta</taxon>
        <taxon>Embryophyta</taxon>
        <taxon>Tracheophyta</taxon>
        <taxon>Spermatophyta</taxon>
        <taxon>Magnoliopsida</taxon>
        <taxon>eudicotyledons</taxon>
        <taxon>Gunneridae</taxon>
        <taxon>Pentapetalae</taxon>
        <taxon>rosids</taxon>
        <taxon>fabids</taxon>
        <taxon>Malpighiales</taxon>
        <taxon>Linaceae</taxon>
        <taxon>Linum</taxon>
    </lineage>
</organism>
<dbReference type="AlphaFoldDB" id="A0AAV2DYV7"/>